<dbReference type="Proteomes" id="UP000631694">
    <property type="component" value="Unassembled WGS sequence"/>
</dbReference>
<keyword evidence="1" id="KW-0812">Transmembrane</keyword>
<gene>
    <name evidence="2" type="ORF">I5731_01165</name>
</gene>
<dbReference type="RefSeq" id="WP_197309513.1">
    <property type="nucleotide sequence ID" value="NZ_JADZLT010000036.1"/>
</dbReference>
<accession>A0A931HZ67</accession>
<keyword evidence="3" id="KW-1185">Reference proteome</keyword>
<name>A0A931HZ67_9HYPH</name>
<keyword evidence="1" id="KW-1133">Transmembrane helix</keyword>
<evidence type="ECO:0000313" key="2">
    <source>
        <dbReference type="EMBL" id="MBH0236419.1"/>
    </source>
</evidence>
<evidence type="ECO:0000313" key="3">
    <source>
        <dbReference type="Proteomes" id="UP000631694"/>
    </source>
</evidence>
<dbReference type="AlphaFoldDB" id="A0A931HZ67"/>
<evidence type="ECO:0000256" key="1">
    <source>
        <dbReference type="SAM" id="Phobius"/>
    </source>
</evidence>
<reference evidence="2" key="1">
    <citation type="submission" date="2020-12" db="EMBL/GenBank/DDBJ databases">
        <title>Methylobrevis albus sp. nov., isolated from fresh water lack sediment.</title>
        <authorList>
            <person name="Zou Q."/>
        </authorList>
    </citation>
    <scope>NUCLEOTIDE SEQUENCE</scope>
    <source>
        <strain evidence="2">L22</strain>
    </source>
</reference>
<dbReference type="EMBL" id="JADZLT010000036">
    <property type="protein sequence ID" value="MBH0236419.1"/>
    <property type="molecule type" value="Genomic_DNA"/>
</dbReference>
<comment type="caution">
    <text evidence="2">The sequence shown here is derived from an EMBL/GenBank/DDBJ whole genome shotgun (WGS) entry which is preliminary data.</text>
</comment>
<sequence length="55" mass="5963">MNSSPITTWEGAGAYFTFADKPAVIAFFLLAATVACFGAIVIGFLHENKSFKNFE</sequence>
<proteinExistence type="predicted"/>
<keyword evidence="1" id="KW-0472">Membrane</keyword>
<feature type="transmembrane region" description="Helical" evidence="1">
    <location>
        <begin position="23"/>
        <end position="45"/>
    </location>
</feature>
<organism evidence="2 3">
    <name type="scientific">Methylobrevis albus</name>
    <dbReference type="NCBI Taxonomy" id="2793297"/>
    <lineage>
        <taxon>Bacteria</taxon>
        <taxon>Pseudomonadati</taxon>
        <taxon>Pseudomonadota</taxon>
        <taxon>Alphaproteobacteria</taxon>
        <taxon>Hyphomicrobiales</taxon>
        <taxon>Pleomorphomonadaceae</taxon>
        <taxon>Methylobrevis</taxon>
    </lineage>
</organism>
<protein>
    <submittedName>
        <fullName evidence="2">Uncharacterized protein</fullName>
    </submittedName>
</protein>